<gene>
    <name evidence="4" type="ORF">BCR32DRAFT_292751</name>
</gene>
<dbReference type="AlphaFoldDB" id="A0A1Y1X905"/>
<feature type="domain" description="BZIP" evidence="3">
    <location>
        <begin position="715"/>
        <end position="772"/>
    </location>
</feature>
<reference evidence="4 5" key="1">
    <citation type="submission" date="2016-08" db="EMBL/GenBank/DDBJ databases">
        <title>A Parts List for Fungal Cellulosomes Revealed by Comparative Genomics.</title>
        <authorList>
            <consortium name="DOE Joint Genome Institute"/>
            <person name="Haitjema C.H."/>
            <person name="Gilmore S.P."/>
            <person name="Henske J.K."/>
            <person name="Solomon K.V."/>
            <person name="De Groot R."/>
            <person name="Kuo A."/>
            <person name="Mondo S.J."/>
            <person name="Salamov A.A."/>
            <person name="Labutti K."/>
            <person name="Zhao Z."/>
            <person name="Chiniquy J."/>
            <person name="Barry K."/>
            <person name="Brewer H.M."/>
            <person name="Purvine S.O."/>
            <person name="Wright A.T."/>
            <person name="Boxma B."/>
            <person name="Van Alen T."/>
            <person name="Hackstein J.H."/>
            <person name="Baker S.E."/>
            <person name="Grigoriev I.V."/>
            <person name="O'Malley M.A."/>
        </authorList>
    </citation>
    <scope>NUCLEOTIDE SEQUENCE [LARGE SCALE GENOMIC DNA]</scope>
    <source>
        <strain evidence="4 5">S4</strain>
    </source>
</reference>
<dbReference type="SUPFAM" id="SSF57959">
    <property type="entry name" value="Leucine zipper domain"/>
    <property type="match status" value="1"/>
</dbReference>
<comment type="caution">
    <text evidence="4">The sequence shown here is derived from an EMBL/GenBank/DDBJ whole genome shotgun (WGS) entry which is preliminary data.</text>
</comment>
<evidence type="ECO:0000256" key="2">
    <source>
        <dbReference type="SAM" id="MobiDB-lite"/>
    </source>
</evidence>
<protein>
    <recommendedName>
        <fullName evidence="3">BZIP domain-containing protein</fullName>
    </recommendedName>
</protein>
<feature type="compositionally biased region" description="Low complexity" evidence="2">
    <location>
        <begin position="521"/>
        <end position="530"/>
    </location>
</feature>
<feature type="compositionally biased region" description="Basic and acidic residues" evidence="2">
    <location>
        <begin position="549"/>
        <end position="580"/>
    </location>
</feature>
<feature type="compositionally biased region" description="Basic and acidic residues" evidence="2">
    <location>
        <begin position="492"/>
        <end position="518"/>
    </location>
</feature>
<keyword evidence="1" id="KW-0175">Coiled coil</keyword>
<dbReference type="GO" id="GO:0003700">
    <property type="term" value="F:DNA-binding transcription factor activity"/>
    <property type="evidence" value="ECO:0007669"/>
    <property type="project" value="InterPro"/>
</dbReference>
<evidence type="ECO:0000313" key="5">
    <source>
        <dbReference type="Proteomes" id="UP000193944"/>
    </source>
</evidence>
<dbReference type="Gene3D" id="3.30.160.60">
    <property type="entry name" value="Classic Zinc Finger"/>
    <property type="match status" value="1"/>
</dbReference>
<feature type="compositionally biased region" description="Basic and acidic residues" evidence="2">
    <location>
        <begin position="659"/>
        <end position="678"/>
    </location>
</feature>
<dbReference type="OrthoDB" id="2257100at2759"/>
<organism evidence="4 5">
    <name type="scientific">Anaeromyces robustus</name>
    <dbReference type="NCBI Taxonomy" id="1754192"/>
    <lineage>
        <taxon>Eukaryota</taxon>
        <taxon>Fungi</taxon>
        <taxon>Fungi incertae sedis</taxon>
        <taxon>Chytridiomycota</taxon>
        <taxon>Chytridiomycota incertae sedis</taxon>
        <taxon>Neocallimastigomycetes</taxon>
        <taxon>Neocallimastigales</taxon>
        <taxon>Neocallimastigaceae</taxon>
        <taxon>Anaeromyces</taxon>
    </lineage>
</organism>
<evidence type="ECO:0000256" key="1">
    <source>
        <dbReference type="SAM" id="Coils"/>
    </source>
</evidence>
<reference evidence="4 5" key="2">
    <citation type="submission" date="2016-08" db="EMBL/GenBank/DDBJ databases">
        <title>Pervasive Adenine N6-methylation of Active Genes in Fungi.</title>
        <authorList>
            <consortium name="DOE Joint Genome Institute"/>
            <person name="Mondo S.J."/>
            <person name="Dannebaum R.O."/>
            <person name="Kuo R.C."/>
            <person name="Labutti K."/>
            <person name="Haridas S."/>
            <person name="Kuo A."/>
            <person name="Salamov A."/>
            <person name="Ahrendt S.R."/>
            <person name="Lipzen A."/>
            <person name="Sullivan W."/>
            <person name="Andreopoulos W.B."/>
            <person name="Clum A."/>
            <person name="Lindquist E."/>
            <person name="Daum C."/>
            <person name="Ramamoorthy G.K."/>
            <person name="Gryganskyi A."/>
            <person name="Culley D."/>
            <person name="Magnuson J.K."/>
            <person name="James T.Y."/>
            <person name="O'Malley M.A."/>
            <person name="Stajich J.E."/>
            <person name="Spatafora J.W."/>
            <person name="Visel A."/>
            <person name="Grigoriev I.V."/>
        </authorList>
    </citation>
    <scope>NUCLEOTIDE SEQUENCE [LARGE SCALE GENOMIC DNA]</scope>
    <source>
        <strain evidence="4 5">S4</strain>
    </source>
</reference>
<accession>A0A1Y1X905</accession>
<proteinExistence type="predicted"/>
<feature type="region of interest" description="Disordered" evidence="2">
    <location>
        <begin position="492"/>
        <end position="686"/>
    </location>
</feature>
<dbReference type="PROSITE" id="PS50217">
    <property type="entry name" value="BZIP"/>
    <property type="match status" value="1"/>
</dbReference>
<sequence length="798" mass="91596">MAQYNTSIRKPQAQLYDGSPNTLNYAIYSSPDRYRQNSFGIKNNVQNYYNQNLINEQNLLLKATTAKKLQRNDLNVLNSLNYNSKMLNNQELWDELNTSQDIPLSQNIVYTPYISQEPVDINLQQKSMMVYGNITPISPNHNKLLSNCNLVGNLSGSELIDSSNFISDINTPTFKENIDVIQQQSKYINSFDNNLLSVSSSLLSISDLKAINDGKMNILTGSNSAEIMAANTLLGPKSNKDTTPLLTDVILMPAENYNNSYTPVSQDNLMTPVSSTPINNPKVPSMAYSQNYQKVNNNFFSPILSPTLNQIYSSNIINNQTKHVTPIPTGSNNVINKTKHNSIPLIKTTINKKTNKLSNSYMATNMKSFNTQFIKTKPSNNNNNNNNNNTNNNNMDIDNQDKENKMIITEVQKHNLIQENKNLNEKEIIMKTLNNIDQESNLLLTKEKSYPLENKTLLPILTASPTSSITNEIVCDNNSIQKEIYEKKEEVIKEDKKNDSKNKNSDNDNMLVDEKLKSPTENYLNNNNKNDNNEKGFKKESKNGSTNKYKYEKEKEKEKKKEEKEKEEEGKREEKKKDLVLKSPSQKENIKKENNNKNIGIIKEKKETTKMTKTKTITKKDENKKKDKKIKENNNQKSEKGLKEKNETQKSESITSKNDTLKEDSLKKTNISKKDSDSKALLSVNTPLKIKKKTRFSLKSAKNDPIALEQHVLLKRKRNTEAARRSRQRKVQQMKNLEETVERLTKELLNTQNELKMTKDKYDKLLEESKNIKENYENEIKLLKEQIKEHNNYSFSSN</sequence>
<feature type="compositionally biased region" description="Basic and acidic residues" evidence="2">
    <location>
        <begin position="618"/>
        <end position="650"/>
    </location>
</feature>
<dbReference type="InterPro" id="IPR046347">
    <property type="entry name" value="bZIP_sf"/>
</dbReference>
<dbReference type="InterPro" id="IPR004827">
    <property type="entry name" value="bZIP"/>
</dbReference>
<feature type="coiled-coil region" evidence="1">
    <location>
        <begin position="720"/>
        <end position="793"/>
    </location>
</feature>
<evidence type="ECO:0000259" key="3">
    <source>
        <dbReference type="PROSITE" id="PS50217"/>
    </source>
</evidence>
<dbReference type="STRING" id="1754192.A0A1Y1X905"/>
<dbReference type="EMBL" id="MCFG01000099">
    <property type="protein sequence ID" value="ORX82251.1"/>
    <property type="molecule type" value="Genomic_DNA"/>
</dbReference>
<dbReference type="Proteomes" id="UP000193944">
    <property type="component" value="Unassembled WGS sequence"/>
</dbReference>
<dbReference type="PROSITE" id="PS00036">
    <property type="entry name" value="BZIP_BASIC"/>
    <property type="match status" value="1"/>
</dbReference>
<keyword evidence="5" id="KW-1185">Reference proteome</keyword>
<dbReference type="CDD" id="cd12193">
    <property type="entry name" value="bZIP_GCN4"/>
    <property type="match status" value="1"/>
</dbReference>
<feature type="compositionally biased region" description="Basic and acidic residues" evidence="2">
    <location>
        <begin position="531"/>
        <end position="542"/>
    </location>
</feature>
<name>A0A1Y1X905_9FUNG</name>
<dbReference type="SMART" id="SM00338">
    <property type="entry name" value="BRLZ"/>
    <property type="match status" value="1"/>
</dbReference>
<evidence type="ECO:0000313" key="4">
    <source>
        <dbReference type="EMBL" id="ORX82251.1"/>
    </source>
</evidence>